<dbReference type="InterPro" id="IPR015683">
    <property type="entry name" value="Ionotropic_Glu_rcpt"/>
</dbReference>
<feature type="transmembrane region" description="Helical" evidence="10">
    <location>
        <begin position="132"/>
        <end position="153"/>
    </location>
</feature>
<feature type="transmembrane region" description="Helical" evidence="10">
    <location>
        <begin position="169"/>
        <end position="187"/>
    </location>
</feature>
<keyword evidence="14" id="KW-1185">Reference proteome</keyword>
<keyword evidence="4 10" id="KW-1133">Transmembrane helix</keyword>
<dbReference type="Pfam" id="PF00497">
    <property type="entry name" value="SBP_bac_3"/>
    <property type="match status" value="1"/>
</dbReference>
<evidence type="ECO:0000313" key="14">
    <source>
        <dbReference type="Proteomes" id="UP000516305"/>
    </source>
</evidence>
<accession>A0A7H0VJN1</accession>
<keyword evidence="7" id="KW-0675">Receptor</keyword>
<evidence type="ECO:0000256" key="7">
    <source>
        <dbReference type="ARBA" id="ARBA00023170"/>
    </source>
</evidence>
<feature type="chain" id="PRO_5028963389" evidence="11">
    <location>
        <begin position="20"/>
        <end position="352"/>
    </location>
</feature>
<evidence type="ECO:0000256" key="9">
    <source>
        <dbReference type="ARBA" id="ARBA00023303"/>
    </source>
</evidence>
<evidence type="ECO:0000256" key="11">
    <source>
        <dbReference type="SAM" id="SignalP"/>
    </source>
</evidence>
<evidence type="ECO:0000256" key="2">
    <source>
        <dbReference type="ARBA" id="ARBA00022448"/>
    </source>
</evidence>
<evidence type="ECO:0000313" key="13">
    <source>
        <dbReference type="EMBL" id="QNR25929.1"/>
    </source>
</evidence>
<keyword evidence="3 10" id="KW-0812">Transmembrane</keyword>
<evidence type="ECO:0000256" key="8">
    <source>
        <dbReference type="ARBA" id="ARBA00023180"/>
    </source>
</evidence>
<dbReference type="EMBL" id="CP060139">
    <property type="protein sequence ID" value="QNR25929.1"/>
    <property type="molecule type" value="Genomic_DNA"/>
</dbReference>
<keyword evidence="8" id="KW-0325">Glycoprotein</keyword>
<dbReference type="Pfam" id="PF00060">
    <property type="entry name" value="Lig_chan"/>
    <property type="match status" value="1"/>
</dbReference>
<protein>
    <submittedName>
        <fullName evidence="13">Transporter substrate-binding domain-containing protein</fullName>
    </submittedName>
</protein>
<reference evidence="13 14" key="1">
    <citation type="submission" date="2020-08" db="EMBL/GenBank/DDBJ databases">
        <title>Croceimicrobium hydrocarbonivorans gen. nov., sp. nov., a novel marine bacterium isolated from a bacterial consortium that degrades polyethylene terephthalate.</title>
        <authorList>
            <person name="Liu R."/>
        </authorList>
    </citation>
    <scope>NUCLEOTIDE SEQUENCE [LARGE SCALE GENOMIC DNA]</scope>
    <source>
        <strain evidence="13 14">A20-9</strain>
    </source>
</reference>
<evidence type="ECO:0000256" key="6">
    <source>
        <dbReference type="ARBA" id="ARBA00023136"/>
    </source>
</evidence>
<dbReference type="GO" id="GO:0015276">
    <property type="term" value="F:ligand-gated monoatomic ion channel activity"/>
    <property type="evidence" value="ECO:0007669"/>
    <property type="project" value="InterPro"/>
</dbReference>
<evidence type="ECO:0000256" key="1">
    <source>
        <dbReference type="ARBA" id="ARBA00004141"/>
    </source>
</evidence>
<feature type="signal peptide" evidence="11">
    <location>
        <begin position="1"/>
        <end position="19"/>
    </location>
</feature>
<dbReference type="SUPFAM" id="SSF53850">
    <property type="entry name" value="Periplasmic binding protein-like II"/>
    <property type="match status" value="1"/>
</dbReference>
<dbReference type="SMART" id="SM00062">
    <property type="entry name" value="PBPb"/>
    <property type="match status" value="1"/>
</dbReference>
<feature type="transmembrane region" description="Helical" evidence="10">
    <location>
        <begin position="199"/>
        <end position="224"/>
    </location>
</feature>
<evidence type="ECO:0000256" key="4">
    <source>
        <dbReference type="ARBA" id="ARBA00022989"/>
    </source>
</evidence>
<keyword evidence="9" id="KW-0407">Ion channel</keyword>
<evidence type="ECO:0000259" key="12">
    <source>
        <dbReference type="SMART" id="SM00062"/>
    </source>
</evidence>
<dbReference type="SUPFAM" id="SSF81324">
    <property type="entry name" value="Voltage-gated potassium channels"/>
    <property type="match status" value="1"/>
</dbReference>
<keyword evidence="5" id="KW-0406">Ion transport</keyword>
<feature type="domain" description="Solute-binding protein family 3/N-terminal" evidence="12">
    <location>
        <begin position="23"/>
        <end position="352"/>
    </location>
</feature>
<proteinExistence type="predicted"/>
<dbReference type="RefSeq" id="WP_210760455.1">
    <property type="nucleotide sequence ID" value="NZ_CP060139.1"/>
</dbReference>
<evidence type="ECO:0000256" key="3">
    <source>
        <dbReference type="ARBA" id="ARBA00022692"/>
    </source>
</evidence>
<dbReference type="InterPro" id="IPR001320">
    <property type="entry name" value="Iontro_rcpt_C"/>
</dbReference>
<dbReference type="GO" id="GO:0016020">
    <property type="term" value="C:membrane"/>
    <property type="evidence" value="ECO:0007669"/>
    <property type="project" value="UniProtKB-SubCell"/>
</dbReference>
<dbReference type="Gene3D" id="3.40.190.10">
    <property type="entry name" value="Periplasmic binding protein-like II"/>
    <property type="match status" value="2"/>
</dbReference>
<dbReference type="Gene3D" id="1.10.287.70">
    <property type="match status" value="1"/>
</dbReference>
<keyword evidence="2" id="KW-0813">Transport</keyword>
<name>A0A7H0VJN1_9FLAO</name>
<dbReference type="InterPro" id="IPR001638">
    <property type="entry name" value="Solute-binding_3/MltF_N"/>
</dbReference>
<dbReference type="PANTHER" id="PTHR18966">
    <property type="entry name" value="IONOTROPIC GLUTAMATE RECEPTOR"/>
    <property type="match status" value="1"/>
</dbReference>
<evidence type="ECO:0000256" key="5">
    <source>
        <dbReference type="ARBA" id="ARBA00023065"/>
    </source>
</evidence>
<evidence type="ECO:0000256" key="10">
    <source>
        <dbReference type="SAM" id="Phobius"/>
    </source>
</evidence>
<keyword evidence="6 10" id="KW-0472">Membrane</keyword>
<dbReference type="Proteomes" id="UP000516305">
    <property type="component" value="Chromosome"/>
</dbReference>
<dbReference type="AlphaFoldDB" id="A0A7H0VJN1"/>
<sequence length="352" mass="40281">MMRIFKAFLLFIISTSIWAQDSTLTIGLKPTPPFIVQEGSGRPAGLSYRFWELIDDQVPARVQYRWYDDMEGMLEALARGEVDLSINPVTVTEQRMDSLDFSQPYFISGTAMVRRSESSWMVFLENFFSRQFFSAIAILLGVILLFGTLVWFFERRHPEGVQFRKNWRGIFDGFWWSAVTMTTVGYGDKSPETSGGRTIAFIWMFTAILLISGLTAGVASALTVKSMESKIESIEDLRRFKTGTIDATGTAEYLGNYGLPDNYYASVEEGFEALRKEEIDIFVFDRPVLRFYLEKSDNQDLVLDSRNLKTDYYSFTYPKGSPLREALDPKIVRALKSDSWNFILRKASKGQD</sequence>
<gene>
    <name evidence="13" type="ORF">H4K34_08815</name>
</gene>
<dbReference type="KEGG" id="chyd:H4K34_08815"/>
<comment type="subcellular location">
    <subcellularLocation>
        <location evidence="1">Membrane</location>
        <topology evidence="1">Multi-pass membrane protein</topology>
    </subcellularLocation>
</comment>
<keyword evidence="11" id="KW-0732">Signal</keyword>
<organism evidence="13 14">
    <name type="scientific">Croceimicrobium hydrocarbonivorans</name>
    <dbReference type="NCBI Taxonomy" id="2761580"/>
    <lineage>
        <taxon>Bacteria</taxon>
        <taxon>Pseudomonadati</taxon>
        <taxon>Bacteroidota</taxon>
        <taxon>Flavobacteriia</taxon>
        <taxon>Flavobacteriales</taxon>
        <taxon>Owenweeksiaceae</taxon>
        <taxon>Croceimicrobium</taxon>
    </lineage>
</organism>